<dbReference type="AlphaFoldDB" id="A0A379E5L3"/>
<evidence type="ECO:0000313" key="1">
    <source>
        <dbReference type="EMBL" id="SUB87602.1"/>
    </source>
</evidence>
<evidence type="ECO:0000313" key="2">
    <source>
        <dbReference type="Proteomes" id="UP000255469"/>
    </source>
</evidence>
<sequence>MYFCCRQSLGCMNDFMFDSAAMVQKILLRQNIICFILPIADVFNVMRLIMKYIAGSRGRRSIMDMALDDIINKVLPGSFGKIVPCKAVLTVLRPCPDEKSAIVWRLGELSVTLQAQKWYHALSQMFNQ</sequence>
<organism evidence="1 2">
    <name type="scientific">Prevotella denticola</name>
    <dbReference type="NCBI Taxonomy" id="28129"/>
    <lineage>
        <taxon>Bacteria</taxon>
        <taxon>Pseudomonadati</taxon>
        <taxon>Bacteroidota</taxon>
        <taxon>Bacteroidia</taxon>
        <taxon>Bacteroidales</taxon>
        <taxon>Prevotellaceae</taxon>
        <taxon>Prevotella</taxon>
    </lineage>
</organism>
<protein>
    <submittedName>
        <fullName evidence="1">Uncharacterized protein</fullName>
    </submittedName>
</protein>
<dbReference type="EMBL" id="UGTM01000001">
    <property type="protein sequence ID" value="SUB87602.1"/>
    <property type="molecule type" value="Genomic_DNA"/>
</dbReference>
<accession>A0A379E5L3</accession>
<name>A0A379E5L3_9BACT</name>
<reference evidence="1 2" key="1">
    <citation type="submission" date="2018-06" db="EMBL/GenBank/DDBJ databases">
        <authorList>
            <consortium name="Pathogen Informatics"/>
            <person name="Doyle S."/>
        </authorList>
    </citation>
    <scope>NUCLEOTIDE SEQUENCE [LARGE SCALE GENOMIC DNA]</scope>
    <source>
        <strain evidence="1 2">NCTC13067</strain>
    </source>
</reference>
<proteinExistence type="predicted"/>
<dbReference type="Proteomes" id="UP000255469">
    <property type="component" value="Unassembled WGS sequence"/>
</dbReference>
<gene>
    <name evidence="1" type="ORF">NCTC13067_01278</name>
</gene>